<dbReference type="AlphaFoldDB" id="A0A9P0TNP7"/>
<sequence length="213" mass="23845">MMTLKQLACDEQNNYQNSSFLEVLQSSFYMDDVVHGCHSVAEAKQLQNDLIKLLSSGVLLVGKTRLVPKNKSVTLPRLELSGALLLSKLMATVINCLRGHVIRTYGWVDSTIVLGWLNGDPARWKTFVSKRVQQITEVMPYATDNTLDSMGTSENTQDSDILMQSNSSNSSYSNDTRRYASSYNYQTPAYPEYETNNANPGYAGYQTARLTDE</sequence>
<accession>A0A9P0TNP7</accession>
<evidence type="ECO:0000313" key="3">
    <source>
        <dbReference type="Proteomes" id="UP001152562"/>
    </source>
</evidence>
<feature type="compositionally biased region" description="Low complexity" evidence="1">
    <location>
        <begin position="165"/>
        <end position="174"/>
    </location>
</feature>
<protein>
    <submittedName>
        <fullName evidence="2">Uncharacterized protein</fullName>
    </submittedName>
</protein>
<dbReference type="InterPro" id="IPR008042">
    <property type="entry name" value="Retrotrans_Pao"/>
</dbReference>
<comment type="caution">
    <text evidence="2">The sequence shown here is derived from an EMBL/GenBank/DDBJ whole genome shotgun (WGS) entry which is preliminary data.</text>
</comment>
<dbReference type="Proteomes" id="UP001152562">
    <property type="component" value="Unassembled WGS sequence"/>
</dbReference>
<evidence type="ECO:0000313" key="2">
    <source>
        <dbReference type="EMBL" id="CAH4034274.1"/>
    </source>
</evidence>
<feature type="region of interest" description="Disordered" evidence="1">
    <location>
        <begin position="189"/>
        <end position="213"/>
    </location>
</feature>
<evidence type="ECO:0000256" key="1">
    <source>
        <dbReference type="SAM" id="MobiDB-lite"/>
    </source>
</evidence>
<dbReference type="Pfam" id="PF05380">
    <property type="entry name" value="Peptidase_A17"/>
    <property type="match status" value="1"/>
</dbReference>
<proteinExistence type="predicted"/>
<feature type="compositionally biased region" description="Polar residues" evidence="1">
    <location>
        <begin position="144"/>
        <end position="164"/>
    </location>
</feature>
<dbReference type="EMBL" id="CALOZG010000040">
    <property type="protein sequence ID" value="CAH4034274.1"/>
    <property type="molecule type" value="Genomic_DNA"/>
</dbReference>
<organism evidence="2 3">
    <name type="scientific">Pieris brassicae</name>
    <name type="common">White butterfly</name>
    <name type="synonym">Large white butterfly</name>
    <dbReference type="NCBI Taxonomy" id="7116"/>
    <lineage>
        <taxon>Eukaryota</taxon>
        <taxon>Metazoa</taxon>
        <taxon>Ecdysozoa</taxon>
        <taxon>Arthropoda</taxon>
        <taxon>Hexapoda</taxon>
        <taxon>Insecta</taxon>
        <taxon>Pterygota</taxon>
        <taxon>Neoptera</taxon>
        <taxon>Endopterygota</taxon>
        <taxon>Lepidoptera</taxon>
        <taxon>Glossata</taxon>
        <taxon>Ditrysia</taxon>
        <taxon>Papilionoidea</taxon>
        <taxon>Pieridae</taxon>
        <taxon>Pierinae</taxon>
        <taxon>Pieris</taxon>
    </lineage>
</organism>
<dbReference type="PANTHER" id="PTHR47331">
    <property type="entry name" value="PHD-TYPE DOMAIN-CONTAINING PROTEIN"/>
    <property type="match status" value="1"/>
</dbReference>
<gene>
    <name evidence="2" type="ORF">PIBRA_LOCUS10477</name>
</gene>
<reference evidence="2" key="1">
    <citation type="submission" date="2022-05" db="EMBL/GenBank/DDBJ databases">
        <authorList>
            <person name="Okamura Y."/>
        </authorList>
    </citation>
    <scope>NUCLEOTIDE SEQUENCE</scope>
</reference>
<keyword evidence="3" id="KW-1185">Reference proteome</keyword>
<name>A0A9P0TNP7_PIEBR</name>
<dbReference type="PANTHER" id="PTHR47331:SF1">
    <property type="entry name" value="GAG-LIKE PROTEIN"/>
    <property type="match status" value="1"/>
</dbReference>
<feature type="region of interest" description="Disordered" evidence="1">
    <location>
        <begin position="144"/>
        <end position="175"/>
    </location>
</feature>